<proteinExistence type="predicted"/>
<comment type="subunit">
    <text evidence="2">Homodimer.</text>
</comment>
<dbReference type="GO" id="GO:0005739">
    <property type="term" value="C:mitochondrion"/>
    <property type="evidence" value="ECO:0007669"/>
    <property type="project" value="TreeGrafter"/>
</dbReference>
<dbReference type="AlphaFoldDB" id="A0A2S4UUH7"/>
<reference evidence="8" key="3">
    <citation type="journal article" date="2018" name="Mol. Plant Microbe Interact.">
        <title>Genome sequence resources for the wheat stripe rust pathogen (Puccinia striiformis f. sp. tritici) and the barley stripe rust pathogen (Puccinia striiformis f. sp. hordei).</title>
        <authorList>
            <person name="Xia C."/>
            <person name="Wang M."/>
            <person name="Yin C."/>
            <person name="Cornejo O.E."/>
            <person name="Hulbert S.H."/>
            <person name="Chen X."/>
        </authorList>
    </citation>
    <scope>NUCLEOTIDE SEQUENCE [LARGE SCALE GENOMIC DNA]</scope>
    <source>
        <strain evidence="8">93TX-2</strain>
    </source>
</reference>
<dbReference type="InterPro" id="IPR000796">
    <property type="entry name" value="Asp_trans"/>
</dbReference>
<name>A0A2S4UUH7_9BASI</name>
<dbReference type="EMBL" id="PKSM01000241">
    <property type="protein sequence ID" value="POW00910.1"/>
    <property type="molecule type" value="Genomic_DNA"/>
</dbReference>
<comment type="caution">
    <text evidence="7">The sequence shown here is derived from an EMBL/GenBank/DDBJ whole genome shotgun (WGS) entry which is preliminary data.</text>
</comment>
<reference evidence="8" key="2">
    <citation type="journal article" date="2018" name="BMC Genomics">
        <title>Genomic insights into host adaptation between the wheat stripe rust pathogen (Puccinia striiformis f. sp. tritici) and the barley stripe rust pathogen (Puccinia striiformis f. sp. hordei).</title>
        <authorList>
            <person name="Xia C."/>
            <person name="Wang M."/>
            <person name="Yin C."/>
            <person name="Cornejo O.E."/>
            <person name="Hulbert S.H."/>
            <person name="Chen X."/>
        </authorList>
    </citation>
    <scope>NUCLEOTIDE SEQUENCE [LARGE SCALE GENOMIC DNA]</scope>
    <source>
        <strain evidence="8">93TX-2</strain>
    </source>
</reference>
<protein>
    <recommendedName>
        <fullName evidence="6">Aminotransferase class I/classII large domain-containing protein</fullName>
    </recommendedName>
</protein>
<organism evidence="7 8">
    <name type="scientific">Puccinia striiformis</name>
    <dbReference type="NCBI Taxonomy" id="27350"/>
    <lineage>
        <taxon>Eukaryota</taxon>
        <taxon>Fungi</taxon>
        <taxon>Dikarya</taxon>
        <taxon>Basidiomycota</taxon>
        <taxon>Pucciniomycotina</taxon>
        <taxon>Pucciniomycetes</taxon>
        <taxon>Pucciniales</taxon>
        <taxon>Pucciniaceae</taxon>
        <taxon>Puccinia</taxon>
    </lineage>
</organism>
<evidence type="ECO:0000256" key="1">
    <source>
        <dbReference type="ARBA" id="ARBA00001933"/>
    </source>
</evidence>
<dbReference type="Pfam" id="PF00155">
    <property type="entry name" value="Aminotran_1_2"/>
    <property type="match status" value="1"/>
</dbReference>
<dbReference type="Gene3D" id="3.40.640.10">
    <property type="entry name" value="Type I PLP-dependent aspartate aminotransferase-like (Major domain)"/>
    <property type="match status" value="1"/>
</dbReference>
<evidence type="ECO:0000313" key="8">
    <source>
        <dbReference type="Proteomes" id="UP000238274"/>
    </source>
</evidence>
<keyword evidence="4" id="KW-0808">Transferase</keyword>
<reference evidence="7 8" key="1">
    <citation type="submission" date="2017-12" db="EMBL/GenBank/DDBJ databases">
        <title>Gene loss provides genomic basis for host adaptation in cereal stripe rust fungi.</title>
        <authorList>
            <person name="Xia C."/>
        </authorList>
    </citation>
    <scope>NUCLEOTIDE SEQUENCE [LARGE SCALE GENOMIC DNA]</scope>
    <source>
        <strain evidence="7 8">93TX-2</strain>
    </source>
</reference>
<dbReference type="Proteomes" id="UP000238274">
    <property type="component" value="Unassembled WGS sequence"/>
</dbReference>
<keyword evidence="5" id="KW-0663">Pyridoxal phosphate</keyword>
<evidence type="ECO:0000256" key="2">
    <source>
        <dbReference type="ARBA" id="ARBA00011738"/>
    </source>
</evidence>
<feature type="domain" description="Aminotransferase class I/classII large" evidence="6">
    <location>
        <begin position="2"/>
        <end position="106"/>
    </location>
</feature>
<dbReference type="InterPro" id="IPR015421">
    <property type="entry name" value="PyrdxlP-dep_Trfase_major"/>
</dbReference>
<sequence length="138" mass="15391">MGKPQQYRYYDKMPVGLDVGGMPEDIKNAPDHSIISCSVDATCEQWKQIPQVIKEKVHFSFFDIAYQGFASGNVDQDPFVPRYFISQGLDIVISQLFAKNISLYGTITSDPALQTIVSSSFSRFAGDPFGIPLPKVLY</sequence>
<evidence type="ECO:0000256" key="4">
    <source>
        <dbReference type="ARBA" id="ARBA00022679"/>
    </source>
</evidence>
<evidence type="ECO:0000256" key="3">
    <source>
        <dbReference type="ARBA" id="ARBA00022576"/>
    </source>
</evidence>
<dbReference type="PANTHER" id="PTHR11879:SF22">
    <property type="entry name" value="ASPARTATE AMINOTRANSFERASE, MITOCHONDRIAL"/>
    <property type="match status" value="1"/>
</dbReference>
<dbReference type="VEuPathDB" id="FungiDB:PSHT_12814"/>
<dbReference type="GO" id="GO:0004069">
    <property type="term" value="F:L-aspartate:2-oxoglutarate aminotransferase activity"/>
    <property type="evidence" value="ECO:0007669"/>
    <property type="project" value="UniProtKB-EC"/>
</dbReference>
<dbReference type="GO" id="GO:0006533">
    <property type="term" value="P:L-aspartate catabolic process"/>
    <property type="evidence" value="ECO:0007669"/>
    <property type="project" value="TreeGrafter"/>
</dbReference>
<dbReference type="InterPro" id="IPR004839">
    <property type="entry name" value="Aminotransferase_I/II_large"/>
</dbReference>
<keyword evidence="3" id="KW-0032">Aminotransferase</keyword>
<dbReference type="OrthoDB" id="6752799at2759"/>
<evidence type="ECO:0000256" key="5">
    <source>
        <dbReference type="ARBA" id="ARBA00022898"/>
    </source>
</evidence>
<dbReference type="InterPro" id="IPR015424">
    <property type="entry name" value="PyrdxlP-dep_Trfase"/>
</dbReference>
<dbReference type="SUPFAM" id="SSF53383">
    <property type="entry name" value="PLP-dependent transferases"/>
    <property type="match status" value="1"/>
</dbReference>
<dbReference type="VEuPathDB" id="FungiDB:PSTT_06950"/>
<dbReference type="PANTHER" id="PTHR11879">
    <property type="entry name" value="ASPARTATE AMINOTRANSFERASE"/>
    <property type="match status" value="1"/>
</dbReference>
<evidence type="ECO:0000259" key="6">
    <source>
        <dbReference type="Pfam" id="PF00155"/>
    </source>
</evidence>
<accession>A0A2S4UUH7</accession>
<comment type="cofactor">
    <cofactor evidence="1">
        <name>pyridoxal 5'-phosphate</name>
        <dbReference type="ChEBI" id="CHEBI:597326"/>
    </cofactor>
</comment>
<evidence type="ECO:0000313" key="7">
    <source>
        <dbReference type="EMBL" id="POW00910.1"/>
    </source>
</evidence>
<dbReference type="GO" id="GO:0030170">
    <property type="term" value="F:pyridoxal phosphate binding"/>
    <property type="evidence" value="ECO:0007669"/>
    <property type="project" value="InterPro"/>
</dbReference>
<gene>
    <name evidence="7" type="ORF">PSHT_12814</name>
</gene>
<keyword evidence="8" id="KW-1185">Reference proteome</keyword>